<reference evidence="3" key="1">
    <citation type="submission" date="2012-06" db="EMBL/GenBank/DDBJ databases">
        <title>Complete sequence of chromosome of Desulfomonile tiedjei DSM 6799.</title>
        <authorList>
            <person name="Lucas S."/>
            <person name="Copeland A."/>
            <person name="Lapidus A."/>
            <person name="Glavina del Rio T."/>
            <person name="Dalin E."/>
            <person name="Tice H."/>
            <person name="Bruce D."/>
            <person name="Goodwin L."/>
            <person name="Pitluck S."/>
            <person name="Peters L."/>
            <person name="Ovchinnikova G."/>
            <person name="Zeytun A."/>
            <person name="Lu M."/>
            <person name="Kyrpides N."/>
            <person name="Mavromatis K."/>
            <person name="Ivanova N."/>
            <person name="Brettin T."/>
            <person name="Detter J.C."/>
            <person name="Han C."/>
            <person name="Larimer F."/>
            <person name="Land M."/>
            <person name="Hauser L."/>
            <person name="Markowitz V."/>
            <person name="Cheng J.-F."/>
            <person name="Hugenholtz P."/>
            <person name="Woyke T."/>
            <person name="Wu D."/>
            <person name="Spring S."/>
            <person name="Schroeder M."/>
            <person name="Brambilla E."/>
            <person name="Klenk H.-P."/>
            <person name="Eisen J.A."/>
        </authorList>
    </citation>
    <scope>NUCLEOTIDE SEQUENCE [LARGE SCALE GENOMIC DNA]</scope>
    <source>
        <strain evidence="3">ATCC 49306 / DSM 6799 / DCB-1</strain>
    </source>
</reference>
<dbReference type="EMBL" id="CP003360">
    <property type="protein sequence ID" value="AFM26510.1"/>
    <property type="molecule type" value="Genomic_DNA"/>
</dbReference>
<dbReference type="InterPro" id="IPR008271">
    <property type="entry name" value="Ser/Thr_kinase_AS"/>
</dbReference>
<keyword evidence="3" id="KW-1185">Reference proteome</keyword>
<feature type="domain" description="Protein kinase" evidence="1">
    <location>
        <begin position="421"/>
        <end position="712"/>
    </location>
</feature>
<organism evidence="2 3">
    <name type="scientific">Desulfomonile tiedjei (strain ATCC 49306 / DSM 6799 / DCB-1)</name>
    <dbReference type="NCBI Taxonomy" id="706587"/>
    <lineage>
        <taxon>Bacteria</taxon>
        <taxon>Pseudomonadati</taxon>
        <taxon>Thermodesulfobacteriota</taxon>
        <taxon>Desulfomonilia</taxon>
        <taxon>Desulfomonilales</taxon>
        <taxon>Desulfomonilaceae</taxon>
        <taxon>Desulfomonile</taxon>
    </lineage>
</organism>
<sequence>MERDSQSLREDLYRVIQHYADLAALAKKGEINPLGQIGKILKNTAPYLLLVIKDYLPQLERHEITFYEMLFQIISEAQRFPDQQVLLDSRNEIQKAEHAGRIFLYAVKWLDAQSNLRPSLQDIDVMAQKLQGLNDKYKKRYCFIDEETTTLIPCFFLREETESHENSLGRLADLVRRAILELHHLMIDHEPERKSFLSIFRTTNHAREEAENDLVQLAWFLFRCGFPVNRIATGYYKDALSNFLNERILIHLAKTAKSLDTIQGISNHLWLTCLMEFSTFFEIANDYVDLNDAKEVNKHIKIIKGRNRRGGNLLERIIELLQIYADHPNGKLPASFLLYRYYASFGDYHGDRRLDDRTRALKAVELYKPLLDRSEIEKKAAEGLQESGKCFSSKTQDEMAGLFKLIMDSLENPASIKGKKVKVLGDISSGAMGSVSVGIYRNQIVALKRVRSQISSALGDPEALLDYESKIHARVQLPEPHACVVDYYGLIEQDNEKIMVNGYHPNDNLTQLVERNWLEKYKPPFNVESKLNLAVLEIIVNQLLDCLRFFRLKGVVHRDLKTDNILYMVDENERLNRIKVIDFGVALAIGPGAIEDLFRGKVVGTFAYMAPEQAKGKSVFQSDLYSVGAIFTVLLTGKLPMVFPKTKTRQDLVRQILRIEKEPRPRLTELNPFLKKNTTLEHIAATVESMLDLDPMRRPNLEEVQEAFDGVFQHIGQEKHTLSIYYHRG</sequence>
<dbReference type="GO" id="GO:0004674">
    <property type="term" value="F:protein serine/threonine kinase activity"/>
    <property type="evidence" value="ECO:0007669"/>
    <property type="project" value="UniProtKB-KW"/>
</dbReference>
<dbReference type="PANTHER" id="PTHR24348">
    <property type="entry name" value="SERINE/THREONINE-PROTEIN KINASE UNC-51-RELATED"/>
    <property type="match status" value="1"/>
</dbReference>
<gene>
    <name evidence="2" type="ordered locus">Desti_3868</name>
</gene>
<dbReference type="Pfam" id="PF00069">
    <property type="entry name" value="Pkinase"/>
    <property type="match status" value="1"/>
</dbReference>
<dbReference type="eggNOG" id="COG0515">
    <property type="taxonomic scope" value="Bacteria"/>
</dbReference>
<proteinExistence type="predicted"/>
<dbReference type="OrthoDB" id="9801841at2"/>
<evidence type="ECO:0000313" key="2">
    <source>
        <dbReference type="EMBL" id="AFM26510.1"/>
    </source>
</evidence>
<dbReference type="PANTHER" id="PTHR24348:SF68">
    <property type="entry name" value="SERINE_THREONINE-PROTEIN KINASE ATG1C"/>
    <property type="match status" value="1"/>
</dbReference>
<dbReference type="Proteomes" id="UP000006055">
    <property type="component" value="Chromosome"/>
</dbReference>
<keyword evidence="2" id="KW-0808">Transferase</keyword>
<evidence type="ECO:0000313" key="3">
    <source>
        <dbReference type="Proteomes" id="UP000006055"/>
    </source>
</evidence>
<dbReference type="HOGENOM" id="CLU_379806_0_0_7"/>
<dbReference type="KEGG" id="dti:Desti_3868"/>
<protein>
    <submittedName>
        <fullName evidence="2">Serine/threonine protein kinase</fullName>
    </submittedName>
</protein>
<dbReference type="InterPro" id="IPR011009">
    <property type="entry name" value="Kinase-like_dom_sf"/>
</dbReference>
<dbReference type="GO" id="GO:0005524">
    <property type="term" value="F:ATP binding"/>
    <property type="evidence" value="ECO:0007669"/>
    <property type="project" value="InterPro"/>
</dbReference>
<dbReference type="Gene3D" id="1.10.510.10">
    <property type="entry name" value="Transferase(Phosphotransferase) domain 1"/>
    <property type="match status" value="1"/>
</dbReference>
<dbReference type="InterPro" id="IPR000719">
    <property type="entry name" value="Prot_kinase_dom"/>
</dbReference>
<dbReference type="GO" id="GO:0005737">
    <property type="term" value="C:cytoplasm"/>
    <property type="evidence" value="ECO:0007669"/>
    <property type="project" value="TreeGrafter"/>
</dbReference>
<dbReference type="SMART" id="SM00220">
    <property type="entry name" value="S_TKc"/>
    <property type="match status" value="1"/>
</dbReference>
<dbReference type="PROSITE" id="PS00108">
    <property type="entry name" value="PROTEIN_KINASE_ST"/>
    <property type="match status" value="1"/>
</dbReference>
<keyword evidence="2" id="KW-0418">Kinase</keyword>
<dbReference type="AlphaFoldDB" id="I4CAB9"/>
<accession>I4CAB9</accession>
<dbReference type="STRING" id="706587.Desti_3868"/>
<dbReference type="InterPro" id="IPR045269">
    <property type="entry name" value="Atg1-like"/>
</dbReference>
<dbReference type="RefSeq" id="WP_014811636.1">
    <property type="nucleotide sequence ID" value="NC_018025.1"/>
</dbReference>
<dbReference type="PROSITE" id="PS50011">
    <property type="entry name" value="PROTEIN_KINASE_DOM"/>
    <property type="match status" value="1"/>
</dbReference>
<keyword evidence="2" id="KW-0723">Serine/threonine-protein kinase</keyword>
<evidence type="ECO:0000259" key="1">
    <source>
        <dbReference type="PROSITE" id="PS50011"/>
    </source>
</evidence>
<name>I4CAB9_DESTA</name>
<dbReference type="SUPFAM" id="SSF56112">
    <property type="entry name" value="Protein kinase-like (PK-like)"/>
    <property type="match status" value="1"/>
</dbReference>